<protein>
    <recommendedName>
        <fullName evidence="4">YtxH domain-containing protein</fullName>
    </recommendedName>
</protein>
<organism evidence="2 3">
    <name type="scientific">Clostridium perfringens</name>
    <dbReference type="NCBI Taxonomy" id="1502"/>
    <lineage>
        <taxon>Bacteria</taxon>
        <taxon>Bacillati</taxon>
        <taxon>Bacillota</taxon>
        <taxon>Clostridia</taxon>
        <taxon>Eubacteriales</taxon>
        <taxon>Clostridiaceae</taxon>
        <taxon>Clostridium</taxon>
    </lineage>
</organism>
<dbReference type="AlphaFoldDB" id="A0A133MV98"/>
<keyword evidence="1" id="KW-0812">Transmembrane</keyword>
<sequence length="63" mass="6851">MKSLLKEVIIMANKLMTTLAIGAIGAAVGMMVTPNLDRKTQRAIKKASRRMIDAAGESMGWME</sequence>
<proteinExistence type="predicted"/>
<evidence type="ECO:0008006" key="4">
    <source>
        <dbReference type="Google" id="ProtNLM"/>
    </source>
</evidence>
<gene>
    <name evidence="2" type="ORF">HMPREF3222_02520</name>
</gene>
<reference evidence="2 3" key="1">
    <citation type="submission" date="2016-01" db="EMBL/GenBank/DDBJ databases">
        <authorList>
            <person name="Oliw E.H."/>
        </authorList>
    </citation>
    <scope>NUCLEOTIDE SEQUENCE [LARGE SCALE GENOMIC DNA]</scope>
    <source>
        <strain evidence="2 3">MJR7757A</strain>
    </source>
</reference>
<evidence type="ECO:0000313" key="2">
    <source>
        <dbReference type="EMBL" id="KXA07933.1"/>
    </source>
</evidence>
<feature type="transmembrane region" description="Helical" evidence="1">
    <location>
        <begin position="15"/>
        <end position="36"/>
    </location>
</feature>
<name>A0A133MV98_CLOPF</name>
<evidence type="ECO:0000313" key="3">
    <source>
        <dbReference type="Proteomes" id="UP000070646"/>
    </source>
</evidence>
<keyword evidence="1" id="KW-0472">Membrane</keyword>
<keyword evidence="1" id="KW-1133">Transmembrane helix</keyword>
<dbReference type="EMBL" id="LRPU01000151">
    <property type="protein sequence ID" value="KXA07933.1"/>
    <property type="molecule type" value="Genomic_DNA"/>
</dbReference>
<dbReference type="Proteomes" id="UP000070646">
    <property type="component" value="Unassembled WGS sequence"/>
</dbReference>
<accession>A0A133MV98</accession>
<comment type="caution">
    <text evidence="2">The sequence shown here is derived from an EMBL/GenBank/DDBJ whole genome shotgun (WGS) entry which is preliminary data.</text>
</comment>
<dbReference type="PATRIC" id="fig|1502.174.peg.2538"/>
<evidence type="ECO:0000256" key="1">
    <source>
        <dbReference type="SAM" id="Phobius"/>
    </source>
</evidence>